<dbReference type="EMBL" id="VJZT01000045">
    <property type="protein sequence ID" value="TRX34082.1"/>
    <property type="molecule type" value="Genomic_DNA"/>
</dbReference>
<evidence type="ECO:0000313" key="1">
    <source>
        <dbReference type="EMBL" id="TRX34082.1"/>
    </source>
</evidence>
<reference evidence="1 2" key="1">
    <citation type="submission" date="2019-07" db="EMBL/GenBank/DDBJ databases">
        <title>Novel species of Flavobacterium.</title>
        <authorList>
            <person name="Liu Q."/>
            <person name="Xin Y.-H."/>
        </authorList>
    </citation>
    <scope>NUCLEOTIDE SEQUENCE [LARGE SCALE GENOMIC DNA]</scope>
    <source>
        <strain evidence="1 2">LB1R34</strain>
    </source>
</reference>
<accession>A0A553DMU7</accession>
<comment type="caution">
    <text evidence="1">The sequence shown here is derived from an EMBL/GenBank/DDBJ whole genome shotgun (WGS) entry which is preliminary data.</text>
</comment>
<dbReference type="OrthoDB" id="1467727at2"/>
<sequence>MIDAEKLQIDRIIIHKVLKKKENGEHGFAEHTDEIFYFGETELDTLKDRICSAFSKSKRFFKLEITSFEKESFFGNSSKLKGATNIEFIEKSKNIADLLAISHDRRTIPSGLLLVMDGYYEKTKHFTLVIKAELQEAFTINEINDKKIVELINDLFLSPAKEFYKIGYIIEDTNVGKFPNNKYSSFMYDDNFSRGKRDLAEYFYDKFLGFTSNNNDKLLTVNFYDDVYKFIDRNVIGFDNKKGLKNAVRVLYREDMTGIINPKEFAELNFEEELLKKYETEVGKNYTHSFTKNLELVDKSLERGKILLVEDLKIEGPNDSLQNVSVMSGKNIDFERLKLSIEDGSIKQLITIKTGKK</sequence>
<proteinExistence type="predicted"/>
<dbReference type="Proteomes" id="UP000316371">
    <property type="component" value="Unassembled WGS sequence"/>
</dbReference>
<evidence type="ECO:0008006" key="3">
    <source>
        <dbReference type="Google" id="ProtNLM"/>
    </source>
</evidence>
<dbReference type="AlphaFoldDB" id="A0A553DMU7"/>
<dbReference type="RefSeq" id="WP_144257757.1">
    <property type="nucleotide sequence ID" value="NZ_VJZT01000045.1"/>
</dbReference>
<organism evidence="1 2">
    <name type="scientific">Flavobacterium restrictum</name>
    <dbReference type="NCBI Taxonomy" id="2594428"/>
    <lineage>
        <taxon>Bacteria</taxon>
        <taxon>Pseudomonadati</taxon>
        <taxon>Bacteroidota</taxon>
        <taxon>Flavobacteriia</taxon>
        <taxon>Flavobacteriales</taxon>
        <taxon>Flavobacteriaceae</taxon>
        <taxon>Flavobacterium</taxon>
    </lineage>
</organism>
<protein>
    <recommendedName>
        <fullName evidence="3">Nucleoid-associated protein</fullName>
    </recommendedName>
</protein>
<evidence type="ECO:0000313" key="2">
    <source>
        <dbReference type="Proteomes" id="UP000316371"/>
    </source>
</evidence>
<gene>
    <name evidence="1" type="ORF">FNW21_16030</name>
</gene>
<keyword evidence="2" id="KW-1185">Reference proteome</keyword>
<name>A0A553DMU7_9FLAO</name>